<reference evidence="1 2" key="1">
    <citation type="journal article" date="2019" name="Commun. Biol.">
        <title>The bagworm genome reveals a unique fibroin gene that provides high tensile strength.</title>
        <authorList>
            <person name="Kono N."/>
            <person name="Nakamura H."/>
            <person name="Ohtoshi R."/>
            <person name="Tomita M."/>
            <person name="Numata K."/>
            <person name="Arakawa K."/>
        </authorList>
    </citation>
    <scope>NUCLEOTIDE SEQUENCE [LARGE SCALE GENOMIC DNA]</scope>
</reference>
<protein>
    <submittedName>
        <fullName evidence="1">Uncharacterized protein</fullName>
    </submittedName>
</protein>
<dbReference type="Proteomes" id="UP000299102">
    <property type="component" value="Unassembled WGS sequence"/>
</dbReference>
<dbReference type="AlphaFoldDB" id="A0A4C1YZV1"/>
<proteinExistence type="predicted"/>
<gene>
    <name evidence="1" type="ORF">EVAR_102412_1</name>
</gene>
<organism evidence="1 2">
    <name type="scientific">Eumeta variegata</name>
    <name type="common">Bagworm moth</name>
    <name type="synonym">Eumeta japonica</name>
    <dbReference type="NCBI Taxonomy" id="151549"/>
    <lineage>
        <taxon>Eukaryota</taxon>
        <taxon>Metazoa</taxon>
        <taxon>Ecdysozoa</taxon>
        <taxon>Arthropoda</taxon>
        <taxon>Hexapoda</taxon>
        <taxon>Insecta</taxon>
        <taxon>Pterygota</taxon>
        <taxon>Neoptera</taxon>
        <taxon>Endopterygota</taxon>
        <taxon>Lepidoptera</taxon>
        <taxon>Glossata</taxon>
        <taxon>Ditrysia</taxon>
        <taxon>Tineoidea</taxon>
        <taxon>Psychidae</taxon>
        <taxon>Oiketicinae</taxon>
        <taxon>Eumeta</taxon>
    </lineage>
</organism>
<accession>A0A4C1YZV1</accession>
<sequence length="155" mass="17043">MCTGAHVCVYVVSGVDKRITLKSSRLSETAPVLVCGPVVAGVSPRTATTYCTRQRFERSPIQSLFSTISALDARSVGFLFPYCLSSRNSFNRMPHEYVLIVRRHVGVRVKHECVALDGRRERAARPEPGRAPAAADRLEIAHASGRDGTSRWTLS</sequence>
<evidence type="ECO:0000313" key="2">
    <source>
        <dbReference type="Proteomes" id="UP000299102"/>
    </source>
</evidence>
<keyword evidence="2" id="KW-1185">Reference proteome</keyword>
<name>A0A4C1YZV1_EUMVA</name>
<evidence type="ECO:0000313" key="1">
    <source>
        <dbReference type="EMBL" id="GBP80482.1"/>
    </source>
</evidence>
<comment type="caution">
    <text evidence="1">The sequence shown here is derived from an EMBL/GenBank/DDBJ whole genome shotgun (WGS) entry which is preliminary data.</text>
</comment>
<dbReference type="EMBL" id="BGZK01001465">
    <property type="protein sequence ID" value="GBP80482.1"/>
    <property type="molecule type" value="Genomic_DNA"/>
</dbReference>